<protein>
    <recommendedName>
        <fullName evidence="5">Protein GAMETE EXPRESSED 1</fullName>
    </recommendedName>
</protein>
<feature type="signal peptide" evidence="2">
    <location>
        <begin position="1"/>
        <end position="33"/>
    </location>
</feature>
<name>A0A1Y1HZZ7_KLENI</name>
<proteinExistence type="predicted"/>
<dbReference type="PANTHER" id="PTHR33538">
    <property type="entry name" value="PROTEIN GAMETE EXPRESSED 1"/>
    <property type="match status" value="1"/>
</dbReference>
<evidence type="ECO:0000313" key="4">
    <source>
        <dbReference type="Proteomes" id="UP000054558"/>
    </source>
</evidence>
<organism evidence="3 4">
    <name type="scientific">Klebsormidium nitens</name>
    <name type="common">Green alga</name>
    <name type="synonym">Ulothrix nitens</name>
    <dbReference type="NCBI Taxonomy" id="105231"/>
    <lineage>
        <taxon>Eukaryota</taxon>
        <taxon>Viridiplantae</taxon>
        <taxon>Streptophyta</taxon>
        <taxon>Klebsormidiophyceae</taxon>
        <taxon>Klebsormidiales</taxon>
        <taxon>Klebsormidiaceae</taxon>
        <taxon>Klebsormidium</taxon>
    </lineage>
</organism>
<dbReference type="InterPro" id="IPR040346">
    <property type="entry name" value="GEX1/Brambleberry"/>
</dbReference>
<reference evidence="3 4" key="1">
    <citation type="journal article" date="2014" name="Nat. Commun.">
        <title>Klebsormidium flaccidum genome reveals primary factors for plant terrestrial adaptation.</title>
        <authorList>
            <person name="Hori K."/>
            <person name="Maruyama F."/>
            <person name="Fujisawa T."/>
            <person name="Togashi T."/>
            <person name="Yamamoto N."/>
            <person name="Seo M."/>
            <person name="Sato S."/>
            <person name="Yamada T."/>
            <person name="Mori H."/>
            <person name="Tajima N."/>
            <person name="Moriyama T."/>
            <person name="Ikeuchi M."/>
            <person name="Watanabe M."/>
            <person name="Wada H."/>
            <person name="Kobayashi K."/>
            <person name="Saito M."/>
            <person name="Masuda T."/>
            <person name="Sasaki-Sekimoto Y."/>
            <person name="Mashiguchi K."/>
            <person name="Awai K."/>
            <person name="Shimojima M."/>
            <person name="Masuda S."/>
            <person name="Iwai M."/>
            <person name="Nobusawa T."/>
            <person name="Narise T."/>
            <person name="Kondo S."/>
            <person name="Saito H."/>
            <person name="Sato R."/>
            <person name="Murakawa M."/>
            <person name="Ihara Y."/>
            <person name="Oshima-Yamada Y."/>
            <person name="Ohtaka K."/>
            <person name="Satoh M."/>
            <person name="Sonobe K."/>
            <person name="Ishii M."/>
            <person name="Ohtani R."/>
            <person name="Kanamori-Sato M."/>
            <person name="Honoki R."/>
            <person name="Miyazaki D."/>
            <person name="Mochizuki H."/>
            <person name="Umetsu J."/>
            <person name="Higashi K."/>
            <person name="Shibata D."/>
            <person name="Kamiya Y."/>
            <person name="Sato N."/>
            <person name="Nakamura Y."/>
            <person name="Tabata S."/>
            <person name="Ida S."/>
            <person name="Kurokawa K."/>
            <person name="Ohta H."/>
        </authorList>
    </citation>
    <scope>NUCLEOTIDE SEQUENCE [LARGE SCALE GENOMIC DNA]</scope>
    <source>
        <strain evidence="3 4">NIES-2285</strain>
    </source>
</reference>
<dbReference type="STRING" id="105231.A0A1Y1HZZ7"/>
<accession>A0A1Y1HZZ7</accession>
<evidence type="ECO:0008006" key="5">
    <source>
        <dbReference type="Google" id="ProtNLM"/>
    </source>
</evidence>
<evidence type="ECO:0000313" key="3">
    <source>
        <dbReference type="EMBL" id="GAQ83302.1"/>
    </source>
</evidence>
<dbReference type="OrthoDB" id="377549at2759"/>
<dbReference type="Proteomes" id="UP000054558">
    <property type="component" value="Unassembled WGS sequence"/>
</dbReference>
<evidence type="ECO:0000256" key="1">
    <source>
        <dbReference type="SAM" id="MobiDB-lite"/>
    </source>
</evidence>
<gene>
    <name evidence="3" type="ORF">KFL_001430050</name>
</gene>
<dbReference type="PANTHER" id="PTHR33538:SF2">
    <property type="entry name" value="PROTEIN GAMETE EXPRESSED 1"/>
    <property type="match status" value="1"/>
</dbReference>
<keyword evidence="2" id="KW-0732">Signal</keyword>
<evidence type="ECO:0000256" key="2">
    <source>
        <dbReference type="SAM" id="SignalP"/>
    </source>
</evidence>
<dbReference type="OMA" id="QQTWKIN"/>
<feature type="chain" id="PRO_5012237235" description="Protein GAMETE EXPRESSED 1" evidence="2">
    <location>
        <begin position="34"/>
        <end position="697"/>
    </location>
</feature>
<keyword evidence="4" id="KW-1185">Reference proteome</keyword>
<dbReference type="AlphaFoldDB" id="A0A1Y1HZZ7"/>
<sequence length="697" mass="77309">MAQCINFKHEQFQRLVLKSILFFFLLDVRVCQAVWPFSGGGGDHVGIAPPVRSPRALMTSQGSLPHFEVEGGSGMELAEQYARQNGLIEAGNDCRQRAYAELQRSCREIMQSADIRHRLAIQFANCFAAESGKPTFPCPEGRSIKDCTATMDDLAHSSYRSFFIHVDATCHHLQSEYFTQRTEGIVNRLVQSSHRTAEQLTSVSGHSEAILERADRSLSLQRTLESKQEGFRALLESSMDDVINATWRIRDGVGDVIEKQEAAAARQEEIASQNLAVMGRLEAQTERVSGGVNRSLEGQGELLKGQKEAVRKLVELRAEQERAFEVHTQRLVELSGIAERHAKEVATFQAGMEAAQERLASGSAAILEQQASFASKQADVFASLDRMFALYGAIVSESMALKSLLFYAAAVTIAYVLTATKRTRNARFWLYCGLTANFAVECALVRFFDPARQAAAVGSGIRLTRAAFALYSLTVLGLTLRTYRDFAVLSYTLLEAQSAKLAHIEKRLYQTPRTPKDDQLSLPANEETPRGTFLLPDMEGESFDVRAYWAESRKWDEEGSNAEPSSSDESYAPTRGLGGLGLRWREGYDLRRRPLPTWSKGREMLAGEGVDEFAATILSKTLYNQYAEHLAETSSEESSKVTVSVSLCDSHLTQEVADEASSYDLTVTSSWMRARHVAVVPRSTAGLRRSRRQSAAC</sequence>
<dbReference type="EMBL" id="DF237092">
    <property type="protein sequence ID" value="GAQ83302.1"/>
    <property type="molecule type" value="Genomic_DNA"/>
</dbReference>
<feature type="region of interest" description="Disordered" evidence="1">
    <location>
        <begin position="513"/>
        <end position="533"/>
    </location>
</feature>